<protein>
    <recommendedName>
        <fullName evidence="5">ZZ-type domain-containing protein</fullName>
    </recommendedName>
</protein>
<dbReference type="PANTHER" id="PTHR24202">
    <property type="entry name" value="E3 UBIQUITIN-PROTEIN LIGASE MIB2"/>
    <property type="match status" value="1"/>
</dbReference>
<evidence type="ECO:0000313" key="6">
    <source>
        <dbReference type="EMBL" id="VDI01503.1"/>
    </source>
</evidence>
<dbReference type="InterPro" id="IPR000433">
    <property type="entry name" value="Znf_ZZ"/>
</dbReference>
<accession>A0A8B6C7U7</accession>
<dbReference type="Pfam" id="PF00569">
    <property type="entry name" value="ZZ"/>
    <property type="match status" value="1"/>
</dbReference>
<sequence length="327" mass="37682">IVHEGYCCDECQTEVDFITGFRWKCSICPEYDLCNICYMSNKHDLSHKFQRIVVPNSRENMNKSREESRRIKSNGIFKGATVVAIADEREEKKGTVLAIVDYMIDSGRSDVSVDWRDGTDSSNRILELSYDYGGTFYYYHDHLPVLGRESRGYIQVNFGFDKGPTKKIKVNIWHTVQQIKKLTFKPSLYLIFANHTEVDKKDEKMTLLDEVIEFAKKSKLPCHVVGQKVLFHSGSSNTVFIHCNTDKDTVKELVKKGFRNFERGDIDQTREDEIHYFIRMAKYVIGEAVLPVIISFRNGGMKSDVMPSAADSQIPIIRIKVMFLSRN</sequence>
<dbReference type="SUPFAM" id="SSF57850">
    <property type="entry name" value="RING/U-box"/>
    <property type="match status" value="1"/>
</dbReference>
<evidence type="ECO:0000256" key="3">
    <source>
        <dbReference type="ARBA" id="ARBA00022833"/>
    </source>
</evidence>
<dbReference type="GO" id="GO:0016567">
    <property type="term" value="P:protein ubiquitination"/>
    <property type="evidence" value="ECO:0007669"/>
    <property type="project" value="TreeGrafter"/>
</dbReference>
<dbReference type="PANTHER" id="PTHR24202:SF4">
    <property type="entry name" value="E3 UBIQUITIN-PROTEIN LIGASE MIB2-RELATED"/>
    <property type="match status" value="1"/>
</dbReference>
<gene>
    <name evidence="6" type="ORF">MGAL_10B088687</name>
</gene>
<name>A0A8B6C7U7_MYTGA</name>
<evidence type="ECO:0000259" key="5">
    <source>
        <dbReference type="PROSITE" id="PS50135"/>
    </source>
</evidence>
<dbReference type="GO" id="GO:0005737">
    <property type="term" value="C:cytoplasm"/>
    <property type="evidence" value="ECO:0007669"/>
    <property type="project" value="TreeGrafter"/>
</dbReference>
<feature type="domain" description="ZZ-type" evidence="5">
    <location>
        <begin position="3"/>
        <end position="57"/>
    </location>
</feature>
<feature type="non-terminal residue" evidence="6">
    <location>
        <position position="327"/>
    </location>
</feature>
<dbReference type="PROSITE" id="PS50135">
    <property type="entry name" value="ZF_ZZ_2"/>
    <property type="match status" value="1"/>
</dbReference>
<keyword evidence="7" id="KW-1185">Reference proteome</keyword>
<dbReference type="GO" id="GO:0008270">
    <property type="term" value="F:zinc ion binding"/>
    <property type="evidence" value="ECO:0007669"/>
    <property type="project" value="UniProtKB-KW"/>
</dbReference>
<evidence type="ECO:0000256" key="1">
    <source>
        <dbReference type="ARBA" id="ARBA00022723"/>
    </source>
</evidence>
<evidence type="ECO:0000256" key="2">
    <source>
        <dbReference type="ARBA" id="ARBA00022771"/>
    </source>
</evidence>
<reference evidence="6" key="1">
    <citation type="submission" date="2018-11" db="EMBL/GenBank/DDBJ databases">
        <authorList>
            <person name="Alioto T."/>
            <person name="Alioto T."/>
        </authorList>
    </citation>
    <scope>NUCLEOTIDE SEQUENCE</scope>
</reference>
<dbReference type="Proteomes" id="UP000596742">
    <property type="component" value="Unassembled WGS sequence"/>
</dbReference>
<keyword evidence="1" id="KW-0479">Metal-binding</keyword>
<dbReference type="Gene3D" id="3.30.60.90">
    <property type="match status" value="1"/>
</dbReference>
<dbReference type="AlphaFoldDB" id="A0A8B6C7U7"/>
<dbReference type="SMART" id="SM00291">
    <property type="entry name" value="ZnF_ZZ"/>
    <property type="match status" value="1"/>
</dbReference>
<dbReference type="OrthoDB" id="6186080at2759"/>
<dbReference type="InterPro" id="IPR043145">
    <property type="entry name" value="Znf_ZZ_sf"/>
</dbReference>
<comment type="caution">
    <text evidence="6">The sequence shown here is derived from an EMBL/GenBank/DDBJ whole genome shotgun (WGS) entry which is preliminary data.</text>
</comment>
<keyword evidence="3" id="KW-0862">Zinc</keyword>
<organism evidence="6 7">
    <name type="scientific">Mytilus galloprovincialis</name>
    <name type="common">Mediterranean mussel</name>
    <dbReference type="NCBI Taxonomy" id="29158"/>
    <lineage>
        <taxon>Eukaryota</taxon>
        <taxon>Metazoa</taxon>
        <taxon>Spiralia</taxon>
        <taxon>Lophotrochozoa</taxon>
        <taxon>Mollusca</taxon>
        <taxon>Bivalvia</taxon>
        <taxon>Autobranchia</taxon>
        <taxon>Pteriomorphia</taxon>
        <taxon>Mytilida</taxon>
        <taxon>Mytiloidea</taxon>
        <taxon>Mytilidae</taxon>
        <taxon>Mytilinae</taxon>
        <taxon>Mytilus</taxon>
    </lineage>
</organism>
<keyword evidence="2 4" id="KW-0863">Zinc-finger</keyword>
<proteinExistence type="predicted"/>
<evidence type="ECO:0000256" key="4">
    <source>
        <dbReference type="PROSITE-ProRule" id="PRU00228"/>
    </source>
</evidence>
<evidence type="ECO:0000313" key="7">
    <source>
        <dbReference type="Proteomes" id="UP000596742"/>
    </source>
</evidence>
<dbReference type="EMBL" id="UYJE01001355">
    <property type="protein sequence ID" value="VDI01503.1"/>
    <property type="molecule type" value="Genomic_DNA"/>
</dbReference>